<dbReference type="KEGG" id="slau:SLA_3458"/>
<proteinExistence type="predicted"/>
<keyword evidence="2" id="KW-1185">Reference proteome</keyword>
<dbReference type="Proteomes" id="UP000217676">
    <property type="component" value="Chromosome"/>
</dbReference>
<evidence type="ECO:0000313" key="2">
    <source>
        <dbReference type="Proteomes" id="UP000217676"/>
    </source>
</evidence>
<dbReference type="AlphaFoldDB" id="A0A160NZF3"/>
<gene>
    <name evidence="1" type="ORF">SLA_3458</name>
</gene>
<sequence>MSGDSGSNYFYGNTVNMHGGTGNTGMVFNAQGAGSGQDSAELTRAVGELVRLLAELRPQLSAQDAEVVDASLPAITGEEEAEPTRRRQALMTVLGIASLAETLGPPVVAAIRGVLGLLGG</sequence>
<dbReference type="EMBL" id="AP017424">
    <property type="protein sequence ID" value="BAU84367.1"/>
    <property type="molecule type" value="Genomic_DNA"/>
</dbReference>
<reference evidence="1 2" key="1">
    <citation type="journal article" date="2016" name="Genome Announc.">
        <title>Complete Genome Sequence of Thiostrepton-Producing Streptomyces laurentii ATCC 31255.</title>
        <authorList>
            <person name="Doi K."/>
            <person name="Fujino Y."/>
            <person name="Nagayoshi Y."/>
            <person name="Ohshima T."/>
            <person name="Ogata S."/>
        </authorList>
    </citation>
    <scope>NUCLEOTIDE SEQUENCE [LARGE SCALE GENOMIC DNA]</scope>
    <source>
        <strain evidence="1 2">ATCC 31255</strain>
    </source>
</reference>
<accession>A0A160NZF3</accession>
<protein>
    <submittedName>
        <fullName evidence="1">Uncharacterized protein</fullName>
    </submittedName>
</protein>
<organism evidence="1 2">
    <name type="scientific">Streptomyces laurentii</name>
    <dbReference type="NCBI Taxonomy" id="39478"/>
    <lineage>
        <taxon>Bacteria</taxon>
        <taxon>Bacillati</taxon>
        <taxon>Actinomycetota</taxon>
        <taxon>Actinomycetes</taxon>
        <taxon>Kitasatosporales</taxon>
        <taxon>Streptomycetaceae</taxon>
        <taxon>Streptomyces</taxon>
    </lineage>
</organism>
<dbReference type="RefSeq" id="WP_359873758.1">
    <property type="nucleotide sequence ID" value="NZ_JBEYHT010000006.1"/>
</dbReference>
<evidence type="ECO:0000313" key="1">
    <source>
        <dbReference type="EMBL" id="BAU84367.1"/>
    </source>
</evidence>
<name>A0A160NZF3_STRLU</name>